<dbReference type="InterPro" id="IPR003593">
    <property type="entry name" value="AAA+_ATPase"/>
</dbReference>
<evidence type="ECO:0000256" key="10">
    <source>
        <dbReference type="SAM" id="Coils"/>
    </source>
</evidence>
<feature type="coiled-coil region" evidence="10">
    <location>
        <begin position="31"/>
        <end position="58"/>
    </location>
</feature>
<evidence type="ECO:0000256" key="9">
    <source>
        <dbReference type="ARBA" id="ARBA00023136"/>
    </source>
</evidence>
<dbReference type="GO" id="GO:0005524">
    <property type="term" value="F:ATP binding"/>
    <property type="evidence" value="ECO:0007669"/>
    <property type="project" value="UniProtKB-KW"/>
</dbReference>
<comment type="caution">
    <text evidence="13">The sequence shown here is derived from an EMBL/GenBank/DDBJ whole genome shotgun (WGS) entry which is preliminary data.</text>
</comment>
<protein>
    <recommendedName>
        <fullName evidence="12">ABC transporter domain-containing protein</fullName>
    </recommendedName>
</protein>
<feature type="transmembrane region" description="Helical" evidence="11">
    <location>
        <begin position="645"/>
        <end position="665"/>
    </location>
</feature>
<evidence type="ECO:0000256" key="11">
    <source>
        <dbReference type="SAM" id="Phobius"/>
    </source>
</evidence>
<dbReference type="Pfam" id="PF14510">
    <property type="entry name" value="ABC_trans_N"/>
    <property type="match status" value="1"/>
</dbReference>
<evidence type="ECO:0000313" key="13">
    <source>
        <dbReference type="EMBL" id="KAK5576634.1"/>
    </source>
</evidence>
<sequence length="1470" mass="166964">MNNNNNNNNDDNNSLELNIINSSNNLNEEHIESVEHSIQEFNNVANELESEFKDYFEETHKNDVNNIKNDIEAGGGDEGGGGAEKEEDFKLRNYFKQSQVDAIQNGGKLKKMGVSFKNLTVIGKGADQSVIADLATPFTFLISKLNVKNWFKKSKSSTFDILHDVSGFCKDGEMLLVLGRPGSGCSSLLRTISNQRESYVDVLGKVTYGGISQEKWDKYKAECIYVPEEDTHYPTLTVRETLEFALKCKTPSNRLPNEKKRTFREKIFNLLLGMFGMVHQSETMVGNEYVRGLSGGERKRITIAESMVSASSINCYDCSTRGLDAASALDYAKSIRIMSDTLHKTTIASFYQASDSIYNLFDRVLILEKGRCVYFGPVEKAKQYFMNLGFECEPRKSTPDFLTGVTNPQERKIRDGFNGIVPETSVEFEEAWKNSEIYRQSCQQQEEYEKLIEHEQPSIDFIQEINEQKSKSTSKSSPFTTGFFVQVIALTIRNFQIIWGDKFSLISRYSSVLVQAPIYGSIFFAMSNSIDGAFTRGGAIFASILFNALLSEQELSITFTGRRILQKHKSYAMYRPAALHFAQIITEIPIIMIQVFLFSIVTYFMYGLDSSGSKFFINCFTLIGFTLATNNLYRLAGNLTPSVYIGQNIMNVLFLTMMTFTSYIIPYHQMPVWFSWYHYCNPFSFAFRALMANEFDGLKFDCIQDAIPRGEFYQNSTYSTHRSCATGASEPGQLYFSGERYLETSFGWDIKPSTQGFIAYNICIVYGFWILFIICNCIVLNIIDWTSGGFTCKVYLKGKAPKMNDVENEKQQNLLVQQATNNMKESLSMPGGLFTWQHMYYSVPIQKNNMKLLLDDIQGWIKPGQMTALMGSSGAGKTTLLDVLAKRKTTGEVLGKTLLNGKPLEIDFERITGYVEQMDVLNPALTVRETLRFSAKLRGEPTVSLEEKFKYVEQVLEMMEMKHLGDALIGDLETGVGISVEERKRTTIGVELVAKPHILFLDEPTSGLDAQSSYNIIKFIRKLADAGMPLVCTIHQPSSVLFEHFDRILLLAKGGKTVYFGDIGEKSKTLTSYFQRHGVRECSENENPAEYILEACGAGRHGKSIVDWPQAWKESQEYQSVCEELKELEVTGPTMYSSSITVDNGKPREYATSLTYQTIEVYKRLNLIWWRSPGYSYGTFIQSALVGLINGWTFYNLQNSANDMNQRIFFIFNVTMLGILLMFLVLPQFITQQDFFKRDYASKFYHWLPFALSIIVVELPFVLVSGTIFFFCSFWTAGLNSEDASTNFFFWFIFMLFLFYCVGFGQAIGAVCINITVALNLLPVLIIFLFLFCGVMVAPDDIPHFWKWVYHLNPCTHFLEAMVTNVLKHVDVKCTLNDLIKFTKPSSFSTCQDYAYQFLNNSTSTSTGSVQSLGGDNCGYCLYKNGEEYYSKLGWSYDHRWRGFGIVAGYFVLNIFLVILFVYLTRKGKR</sequence>
<reference evidence="13 14" key="1">
    <citation type="submission" date="2023-11" db="EMBL/GenBank/DDBJ databases">
        <title>Dfirmibasis_genome.</title>
        <authorList>
            <person name="Edelbroek B."/>
            <person name="Kjellin J."/>
            <person name="Jerlstrom-Hultqvist J."/>
            <person name="Soderbom F."/>
        </authorList>
    </citation>
    <scope>NUCLEOTIDE SEQUENCE [LARGE SCALE GENOMIC DNA]</scope>
    <source>
        <strain evidence="13 14">TNS-C-14</strain>
    </source>
</reference>
<evidence type="ECO:0000256" key="6">
    <source>
        <dbReference type="ARBA" id="ARBA00022741"/>
    </source>
</evidence>
<dbReference type="InterPro" id="IPR017871">
    <property type="entry name" value="ABC_transporter-like_CS"/>
</dbReference>
<comment type="subcellular location">
    <subcellularLocation>
        <location evidence="1">Membrane</location>
        <topology evidence="1">Multi-pass membrane protein</topology>
    </subcellularLocation>
</comment>
<comment type="similarity">
    <text evidence="2">Belongs to the ABC transporter superfamily. ABCG family. PDR (TC 3.A.1.205) subfamily.</text>
</comment>
<dbReference type="PROSITE" id="PS00211">
    <property type="entry name" value="ABC_TRANSPORTER_1"/>
    <property type="match status" value="1"/>
</dbReference>
<dbReference type="SMART" id="SM00382">
    <property type="entry name" value="AAA"/>
    <property type="match status" value="2"/>
</dbReference>
<keyword evidence="7" id="KW-0067">ATP-binding</keyword>
<feature type="transmembrane region" description="Helical" evidence="11">
    <location>
        <begin position="1441"/>
        <end position="1464"/>
    </location>
</feature>
<keyword evidence="9 11" id="KW-0472">Membrane</keyword>
<evidence type="ECO:0000259" key="12">
    <source>
        <dbReference type="PROSITE" id="PS50893"/>
    </source>
</evidence>
<dbReference type="Pfam" id="PF06422">
    <property type="entry name" value="PDR_CDR"/>
    <property type="match status" value="2"/>
</dbReference>
<evidence type="ECO:0000256" key="1">
    <source>
        <dbReference type="ARBA" id="ARBA00004141"/>
    </source>
</evidence>
<organism evidence="13 14">
    <name type="scientific">Dictyostelium firmibasis</name>
    <dbReference type="NCBI Taxonomy" id="79012"/>
    <lineage>
        <taxon>Eukaryota</taxon>
        <taxon>Amoebozoa</taxon>
        <taxon>Evosea</taxon>
        <taxon>Eumycetozoa</taxon>
        <taxon>Dictyostelia</taxon>
        <taxon>Dictyosteliales</taxon>
        <taxon>Dictyosteliaceae</taxon>
        <taxon>Dictyostelium</taxon>
    </lineage>
</organism>
<feature type="transmembrane region" description="Helical" evidence="11">
    <location>
        <begin position="1247"/>
        <end position="1276"/>
    </location>
</feature>
<dbReference type="GO" id="GO:0030587">
    <property type="term" value="P:sorocarp development"/>
    <property type="evidence" value="ECO:0007669"/>
    <property type="project" value="UniProtKB-ARBA"/>
</dbReference>
<dbReference type="InterPro" id="IPR010929">
    <property type="entry name" value="PDR_CDR_ABC"/>
</dbReference>
<keyword evidence="5" id="KW-0677">Repeat</keyword>
<evidence type="ECO:0000256" key="4">
    <source>
        <dbReference type="ARBA" id="ARBA00022692"/>
    </source>
</evidence>
<feature type="transmembrane region" description="Helical" evidence="11">
    <location>
        <begin position="758"/>
        <end position="783"/>
    </location>
</feature>
<dbReference type="InterPro" id="IPR034003">
    <property type="entry name" value="ABCG_PDR_2"/>
</dbReference>
<dbReference type="InterPro" id="IPR029481">
    <property type="entry name" value="ABC_trans_N"/>
</dbReference>
<dbReference type="InterPro" id="IPR034001">
    <property type="entry name" value="ABCG_PDR_1"/>
</dbReference>
<dbReference type="PROSITE" id="PS50893">
    <property type="entry name" value="ABC_TRANSPORTER_2"/>
    <property type="match status" value="2"/>
</dbReference>
<accession>A0AAN7YMB0</accession>
<keyword evidence="8 11" id="KW-1133">Transmembrane helix</keyword>
<feature type="transmembrane region" description="Helical" evidence="11">
    <location>
        <begin position="1288"/>
        <end position="1311"/>
    </location>
</feature>
<feature type="transmembrane region" description="Helical" evidence="11">
    <location>
        <begin position="1207"/>
        <end position="1226"/>
    </location>
</feature>
<gene>
    <name evidence="13" type="ORF">RB653_007778</name>
</gene>
<feature type="domain" description="ABC transporter" evidence="12">
    <location>
        <begin position="145"/>
        <end position="394"/>
    </location>
</feature>
<dbReference type="Pfam" id="PF01061">
    <property type="entry name" value="ABC2_membrane"/>
    <property type="match status" value="2"/>
</dbReference>
<evidence type="ECO:0000256" key="3">
    <source>
        <dbReference type="ARBA" id="ARBA00022448"/>
    </source>
</evidence>
<feature type="transmembrane region" description="Helical" evidence="11">
    <location>
        <begin position="1174"/>
        <end position="1195"/>
    </location>
</feature>
<dbReference type="PANTHER" id="PTHR19241">
    <property type="entry name" value="ATP-BINDING CASSETTE TRANSPORTER"/>
    <property type="match status" value="1"/>
</dbReference>
<evidence type="ECO:0000256" key="2">
    <source>
        <dbReference type="ARBA" id="ARBA00006012"/>
    </source>
</evidence>
<dbReference type="InterPro" id="IPR043926">
    <property type="entry name" value="ABCG_dom"/>
</dbReference>
<dbReference type="Proteomes" id="UP001344447">
    <property type="component" value="Unassembled WGS sequence"/>
</dbReference>
<proteinExistence type="inferred from homology"/>
<keyword evidence="14" id="KW-1185">Reference proteome</keyword>
<keyword evidence="10" id="KW-0175">Coiled coil</keyword>
<dbReference type="FunFam" id="3.40.50.300:FF:002175">
    <property type="entry name" value="ABC transporter G family member 9"/>
    <property type="match status" value="1"/>
</dbReference>
<evidence type="ECO:0000256" key="8">
    <source>
        <dbReference type="ARBA" id="ARBA00022989"/>
    </source>
</evidence>
<dbReference type="GO" id="GO:0016020">
    <property type="term" value="C:membrane"/>
    <property type="evidence" value="ECO:0007669"/>
    <property type="project" value="UniProtKB-SubCell"/>
</dbReference>
<dbReference type="InterPro" id="IPR027417">
    <property type="entry name" value="P-loop_NTPase"/>
</dbReference>
<dbReference type="InterPro" id="IPR003439">
    <property type="entry name" value="ABC_transporter-like_ATP-bd"/>
</dbReference>
<dbReference type="Pfam" id="PF00005">
    <property type="entry name" value="ABC_tran"/>
    <property type="match status" value="2"/>
</dbReference>
<dbReference type="Pfam" id="PF19055">
    <property type="entry name" value="ABC2_membrane_7"/>
    <property type="match status" value="2"/>
</dbReference>
<name>A0AAN7YMB0_9MYCE</name>
<feature type="domain" description="ABC transporter" evidence="12">
    <location>
        <begin position="834"/>
        <end position="1079"/>
    </location>
</feature>
<keyword evidence="4 11" id="KW-0812">Transmembrane</keyword>
<feature type="transmembrane region" description="Helical" evidence="11">
    <location>
        <begin position="578"/>
        <end position="603"/>
    </location>
</feature>
<feature type="transmembrane region" description="Helical" evidence="11">
    <location>
        <begin position="1318"/>
        <end position="1338"/>
    </location>
</feature>
<evidence type="ECO:0000256" key="7">
    <source>
        <dbReference type="ARBA" id="ARBA00022840"/>
    </source>
</evidence>
<dbReference type="InterPro" id="IPR013525">
    <property type="entry name" value="ABC2_TM"/>
</dbReference>
<dbReference type="EMBL" id="JAVFKY010000005">
    <property type="protein sequence ID" value="KAK5576634.1"/>
    <property type="molecule type" value="Genomic_DNA"/>
</dbReference>
<dbReference type="SUPFAM" id="SSF52540">
    <property type="entry name" value="P-loop containing nucleoside triphosphate hydrolases"/>
    <property type="match status" value="2"/>
</dbReference>
<dbReference type="Gene3D" id="3.40.50.300">
    <property type="entry name" value="P-loop containing nucleotide triphosphate hydrolases"/>
    <property type="match status" value="2"/>
</dbReference>
<keyword evidence="6" id="KW-0547">Nucleotide-binding</keyword>
<keyword evidence="3" id="KW-0813">Transport</keyword>
<evidence type="ECO:0000256" key="5">
    <source>
        <dbReference type="ARBA" id="ARBA00022737"/>
    </source>
</evidence>
<dbReference type="CDD" id="cd03233">
    <property type="entry name" value="ABCG_PDR_domain1"/>
    <property type="match status" value="1"/>
</dbReference>
<dbReference type="CDD" id="cd03232">
    <property type="entry name" value="ABCG_PDR_domain2"/>
    <property type="match status" value="1"/>
</dbReference>
<evidence type="ECO:0000313" key="14">
    <source>
        <dbReference type="Proteomes" id="UP001344447"/>
    </source>
</evidence>
<dbReference type="GO" id="GO:0016887">
    <property type="term" value="F:ATP hydrolysis activity"/>
    <property type="evidence" value="ECO:0007669"/>
    <property type="project" value="InterPro"/>
</dbReference>
<feature type="transmembrane region" description="Helical" evidence="11">
    <location>
        <begin position="615"/>
        <end position="633"/>
    </location>
</feature>
<dbReference type="FunFam" id="3.40.50.300:FF:000054">
    <property type="entry name" value="ABC multidrug transporter atrF"/>
    <property type="match status" value="1"/>
</dbReference>
<dbReference type="GO" id="GO:0140359">
    <property type="term" value="F:ABC-type transporter activity"/>
    <property type="evidence" value="ECO:0007669"/>
    <property type="project" value="InterPro"/>
</dbReference>